<sequence length="230" mass="24804">MVDGGRVVEFPTGRRFTHRSLGRPGGRSVARIAQNLSGRRSSCRKSVAPDVPLSIRLNELTGNDDETVGRLTGLAHDGVITPASSARLAMLHADECGSAQPRRRSNVDDAAAYDLTLVGDPFGRFAFRLRGRKAWVVFAPAAGVGLVAELCLRDQIHACLLIGCGAGRRSTVRLLTLADWHRRIAVIGSGSNRFGSRHVLLLGGLGLREPEWSRALLGIERAIRRGETPS</sequence>
<dbReference type="EMBL" id="CP001029">
    <property type="protein sequence ID" value="ACB81973.1"/>
    <property type="molecule type" value="Genomic_DNA"/>
</dbReference>
<dbReference type="Proteomes" id="UP000007136">
    <property type="component" value="Chromosome"/>
</dbReference>
<reference evidence="1" key="1">
    <citation type="submission" date="2008-04" db="EMBL/GenBank/DDBJ databases">
        <title>Complete sequence of chromosome of Methylobacterium populi BJ001.</title>
        <authorList>
            <consortium name="US DOE Joint Genome Institute"/>
            <person name="Copeland A."/>
            <person name="Lucas S."/>
            <person name="Lapidus A."/>
            <person name="Glavina del Rio T."/>
            <person name="Dalin E."/>
            <person name="Tice H."/>
            <person name="Bruce D."/>
            <person name="Goodwin L."/>
            <person name="Pitluck S."/>
            <person name="Chertkov O."/>
            <person name="Brettin T."/>
            <person name="Detter J.C."/>
            <person name="Han C."/>
            <person name="Kuske C.R."/>
            <person name="Schmutz J."/>
            <person name="Larimer F."/>
            <person name="Land M."/>
            <person name="Hauser L."/>
            <person name="Kyrpides N."/>
            <person name="Mikhailova N."/>
            <person name="Marx C."/>
            <person name="Richardson P."/>
        </authorList>
    </citation>
    <scope>NUCLEOTIDE SEQUENCE [LARGE SCALE GENOMIC DNA]</scope>
    <source>
        <strain evidence="1">BJ001</strain>
    </source>
</reference>
<name>B1Z9K9_METPB</name>
<dbReference type="KEGG" id="mpo:Mpop_3844"/>
<organism evidence="1 2">
    <name type="scientific">Methylorubrum populi (strain ATCC BAA-705 / NCIMB 13946 / BJ001)</name>
    <name type="common">Methylobacterium populi</name>
    <dbReference type="NCBI Taxonomy" id="441620"/>
    <lineage>
        <taxon>Bacteria</taxon>
        <taxon>Pseudomonadati</taxon>
        <taxon>Pseudomonadota</taxon>
        <taxon>Alphaproteobacteria</taxon>
        <taxon>Hyphomicrobiales</taxon>
        <taxon>Methylobacteriaceae</taxon>
        <taxon>Methylorubrum</taxon>
    </lineage>
</organism>
<dbReference type="AlphaFoldDB" id="B1Z9K9"/>
<dbReference type="HOGENOM" id="CLU_087576_0_0_5"/>
<gene>
    <name evidence="1" type="ordered locus">Mpop_3844</name>
</gene>
<protein>
    <submittedName>
        <fullName evidence="1">Uncharacterized protein</fullName>
    </submittedName>
</protein>
<evidence type="ECO:0000313" key="2">
    <source>
        <dbReference type="Proteomes" id="UP000007136"/>
    </source>
</evidence>
<evidence type="ECO:0000313" key="1">
    <source>
        <dbReference type="EMBL" id="ACB81973.1"/>
    </source>
</evidence>
<proteinExistence type="predicted"/>
<accession>B1Z9K9</accession>